<protein>
    <submittedName>
        <fullName evidence="1">ARAD1C21692p</fullName>
    </submittedName>
</protein>
<reference evidence="1" key="1">
    <citation type="submission" date="2014-02" db="EMBL/GenBank/DDBJ databases">
        <authorList>
            <person name="Genoscope - CEA"/>
        </authorList>
    </citation>
    <scope>NUCLEOTIDE SEQUENCE</scope>
    <source>
        <strain evidence="1">LS3</strain>
    </source>
</reference>
<sequence length="117" mass="12927">MAKMKNDIWDQMNAAGGSRACQKGVKGLMTGCQVHASVFVAASDPNPCSLRDIPSGGIWASEDRRYAWTITSPKTLWVSGIYPLPSIPSISTLQQDRCKPHLDRIWTVTVCWIGRVH</sequence>
<proteinExistence type="predicted"/>
<accession>A0A060T6N8</accession>
<name>A0A060T6N8_BLAAD</name>
<gene>
    <name evidence="1" type="ORF">GNLVRS02_ARAD1C21692g</name>
</gene>
<dbReference type="EMBL" id="HG937693">
    <property type="protein sequence ID" value="CDP34841.1"/>
    <property type="molecule type" value="Genomic_DNA"/>
</dbReference>
<evidence type="ECO:0000313" key="1">
    <source>
        <dbReference type="EMBL" id="CDP34841.1"/>
    </source>
</evidence>
<organism evidence="1">
    <name type="scientific">Blastobotrys adeninivorans</name>
    <name type="common">Yeast</name>
    <name type="synonym">Arxula adeninivorans</name>
    <dbReference type="NCBI Taxonomy" id="409370"/>
    <lineage>
        <taxon>Eukaryota</taxon>
        <taxon>Fungi</taxon>
        <taxon>Dikarya</taxon>
        <taxon>Ascomycota</taxon>
        <taxon>Saccharomycotina</taxon>
        <taxon>Dipodascomycetes</taxon>
        <taxon>Dipodascales</taxon>
        <taxon>Trichomonascaceae</taxon>
        <taxon>Blastobotrys</taxon>
    </lineage>
</organism>
<reference evidence="1" key="2">
    <citation type="submission" date="2014-06" db="EMBL/GenBank/DDBJ databases">
        <title>The complete genome of Blastobotrys (Arxula) adeninivorans LS3 - a yeast of biotechnological interest.</title>
        <authorList>
            <person name="Kunze G."/>
            <person name="Gaillardin C."/>
            <person name="Czernicka M."/>
            <person name="Durrens P."/>
            <person name="Martin T."/>
            <person name="Boer E."/>
            <person name="Gabaldon T."/>
            <person name="Cruz J."/>
            <person name="Talla E."/>
            <person name="Marck C."/>
            <person name="Goffeau A."/>
            <person name="Barbe V."/>
            <person name="Baret P."/>
            <person name="Baronian K."/>
            <person name="Beier S."/>
            <person name="Bleykasten C."/>
            <person name="Bode R."/>
            <person name="Casaregola S."/>
            <person name="Despons L."/>
            <person name="Fairhead C."/>
            <person name="Giersberg M."/>
            <person name="Gierski P."/>
            <person name="Hahnel U."/>
            <person name="Hartmann A."/>
            <person name="Jankowska D."/>
            <person name="Jubin C."/>
            <person name="Jung P."/>
            <person name="Lafontaine I."/>
            <person name="Leh-Louis V."/>
            <person name="Lemaire M."/>
            <person name="Marcet-Houben M."/>
            <person name="Mascher M."/>
            <person name="Morel G."/>
            <person name="Richard G.-F."/>
            <person name="Riechen J."/>
            <person name="Sacerdot C."/>
            <person name="Sarkar A."/>
            <person name="Savel G."/>
            <person name="Schacherer J."/>
            <person name="Sherman D."/>
            <person name="Straub M.-L."/>
            <person name="Stein N."/>
            <person name="Thierry A."/>
            <person name="Trautwein-Schult A."/>
            <person name="Westhof E."/>
            <person name="Worch S."/>
            <person name="Dujon B."/>
            <person name="Souciet J.-L."/>
            <person name="Wincker P."/>
            <person name="Scholz U."/>
            <person name="Neuveglise N."/>
        </authorList>
    </citation>
    <scope>NUCLEOTIDE SEQUENCE</scope>
    <source>
        <strain evidence="1">LS3</strain>
    </source>
</reference>
<dbReference type="AlphaFoldDB" id="A0A060T6N8"/>